<dbReference type="EMBL" id="CVRI01000070">
    <property type="protein sequence ID" value="CRL07241.1"/>
    <property type="molecule type" value="Genomic_DNA"/>
</dbReference>
<evidence type="ECO:0000313" key="2">
    <source>
        <dbReference type="Proteomes" id="UP000183832"/>
    </source>
</evidence>
<accession>A0A1J1J8L2</accession>
<sequence length="76" mass="9398">MKGEHFSHMWMTNKEVLHVHRTKFHVRQSRKIEFDIKLMKFSSYSDWKRSSNIGHHNMYSWFRLTKMILQNRTITS</sequence>
<dbReference type="Proteomes" id="UP000183832">
    <property type="component" value="Unassembled WGS sequence"/>
</dbReference>
<name>A0A1J1J8L2_9DIPT</name>
<protein>
    <submittedName>
        <fullName evidence="1">CLUMA_CG020221, isoform A</fullName>
    </submittedName>
</protein>
<organism evidence="1 2">
    <name type="scientific">Clunio marinus</name>
    <dbReference type="NCBI Taxonomy" id="568069"/>
    <lineage>
        <taxon>Eukaryota</taxon>
        <taxon>Metazoa</taxon>
        <taxon>Ecdysozoa</taxon>
        <taxon>Arthropoda</taxon>
        <taxon>Hexapoda</taxon>
        <taxon>Insecta</taxon>
        <taxon>Pterygota</taxon>
        <taxon>Neoptera</taxon>
        <taxon>Endopterygota</taxon>
        <taxon>Diptera</taxon>
        <taxon>Nematocera</taxon>
        <taxon>Chironomoidea</taxon>
        <taxon>Chironomidae</taxon>
        <taxon>Clunio</taxon>
    </lineage>
</organism>
<gene>
    <name evidence="1" type="ORF">CLUMA_CG020221</name>
</gene>
<dbReference type="AlphaFoldDB" id="A0A1J1J8L2"/>
<evidence type="ECO:0000313" key="1">
    <source>
        <dbReference type="EMBL" id="CRL07241.1"/>
    </source>
</evidence>
<proteinExistence type="predicted"/>
<reference evidence="1 2" key="1">
    <citation type="submission" date="2015-04" db="EMBL/GenBank/DDBJ databases">
        <authorList>
            <person name="Syromyatnikov M.Y."/>
            <person name="Popov V.N."/>
        </authorList>
    </citation>
    <scope>NUCLEOTIDE SEQUENCE [LARGE SCALE GENOMIC DNA]</scope>
</reference>
<keyword evidence="2" id="KW-1185">Reference proteome</keyword>